<feature type="domain" description="UBP-type" evidence="1">
    <location>
        <begin position="6"/>
        <end position="86"/>
    </location>
</feature>
<dbReference type="AlphaFoldDB" id="A0A7W4UMN2"/>
<organism evidence="2 3">
    <name type="scientific">Pseudoclavibacter helvolus</name>
    <dbReference type="NCBI Taxonomy" id="255205"/>
    <lineage>
        <taxon>Bacteria</taxon>
        <taxon>Bacillati</taxon>
        <taxon>Actinomycetota</taxon>
        <taxon>Actinomycetes</taxon>
        <taxon>Micrococcales</taxon>
        <taxon>Microbacteriaceae</taxon>
        <taxon>Pseudoclavibacter</taxon>
    </lineage>
</organism>
<proteinExistence type="predicted"/>
<name>A0A7W4UMN2_9MICO</name>
<comment type="caution">
    <text evidence="2">The sequence shown here is derived from an EMBL/GenBank/DDBJ whole genome shotgun (WGS) entry which is preliminary data.</text>
</comment>
<evidence type="ECO:0000313" key="3">
    <source>
        <dbReference type="Proteomes" id="UP000545286"/>
    </source>
</evidence>
<gene>
    <name evidence="2" type="ORF">FHX72_001333</name>
</gene>
<evidence type="ECO:0000313" key="2">
    <source>
        <dbReference type="EMBL" id="MBB2957221.1"/>
    </source>
</evidence>
<protein>
    <recommendedName>
        <fullName evidence="1">UBP-type domain-containing protein</fullName>
    </recommendedName>
</protein>
<accession>A0A7W4UMN2</accession>
<keyword evidence="3" id="KW-1185">Reference proteome</keyword>
<dbReference type="Pfam" id="PF02148">
    <property type="entry name" value="zf-UBP"/>
    <property type="match status" value="1"/>
</dbReference>
<sequence>MRHVDPHVPLIRPVRPRTPGSCEDCVAAGTPWLHLRMCRTCGKVGCCDSSPMRHARTHALTAGHPIVRSLELGENWSWCYVDEAYL</sequence>
<dbReference type="RefSeq" id="WP_141386015.1">
    <property type="nucleotide sequence ID" value="NZ_JACHWJ010000001.1"/>
</dbReference>
<dbReference type="SUPFAM" id="SSF57850">
    <property type="entry name" value="RING/U-box"/>
    <property type="match status" value="1"/>
</dbReference>
<dbReference type="GO" id="GO:0008270">
    <property type="term" value="F:zinc ion binding"/>
    <property type="evidence" value="ECO:0007669"/>
    <property type="project" value="InterPro"/>
</dbReference>
<evidence type="ECO:0000259" key="1">
    <source>
        <dbReference type="PROSITE" id="PS50271"/>
    </source>
</evidence>
<dbReference type="EMBL" id="JACHWJ010000001">
    <property type="protein sequence ID" value="MBB2957221.1"/>
    <property type="molecule type" value="Genomic_DNA"/>
</dbReference>
<dbReference type="Proteomes" id="UP000545286">
    <property type="component" value="Unassembled WGS sequence"/>
</dbReference>
<reference evidence="2 3" key="1">
    <citation type="submission" date="2020-08" db="EMBL/GenBank/DDBJ databases">
        <title>Sequencing the genomes of 1000 actinobacteria strains.</title>
        <authorList>
            <person name="Klenk H.-P."/>
        </authorList>
    </citation>
    <scope>NUCLEOTIDE SEQUENCE [LARGE SCALE GENOMIC DNA]</scope>
    <source>
        <strain evidence="2 3">DSM 20419</strain>
    </source>
</reference>
<dbReference type="Gene3D" id="3.30.40.10">
    <property type="entry name" value="Zinc/RING finger domain, C3HC4 (zinc finger)"/>
    <property type="match status" value="1"/>
</dbReference>
<dbReference type="PROSITE" id="PS50271">
    <property type="entry name" value="ZF_UBP"/>
    <property type="match status" value="1"/>
</dbReference>
<dbReference type="InterPro" id="IPR013083">
    <property type="entry name" value="Znf_RING/FYVE/PHD"/>
</dbReference>
<dbReference type="InterPro" id="IPR001607">
    <property type="entry name" value="Znf_UBP"/>
</dbReference>